<dbReference type="OrthoDB" id="1648815at2"/>
<evidence type="ECO:0000313" key="6">
    <source>
        <dbReference type="EMBL" id="TCP29621.1"/>
    </source>
</evidence>
<comment type="caution">
    <text evidence="6">The sequence shown here is derived from an EMBL/GenBank/DDBJ whole genome shotgun (WGS) entry which is preliminary data.</text>
</comment>
<keyword evidence="1" id="KW-0805">Transcription regulation</keyword>
<dbReference type="SUPFAM" id="SSF46689">
    <property type="entry name" value="Homeodomain-like"/>
    <property type="match status" value="1"/>
</dbReference>
<dbReference type="InterPro" id="IPR036388">
    <property type="entry name" value="WH-like_DNA-bd_sf"/>
</dbReference>
<feature type="domain" description="HTH rpiR-type" evidence="4">
    <location>
        <begin position="1"/>
        <end position="57"/>
    </location>
</feature>
<dbReference type="SUPFAM" id="SSF53697">
    <property type="entry name" value="SIS domain"/>
    <property type="match status" value="1"/>
</dbReference>
<dbReference type="Pfam" id="PF01380">
    <property type="entry name" value="SIS"/>
    <property type="match status" value="1"/>
</dbReference>
<dbReference type="EMBL" id="SLXK01000009">
    <property type="protein sequence ID" value="TCP29621.1"/>
    <property type="molecule type" value="Genomic_DNA"/>
</dbReference>
<dbReference type="GO" id="GO:1901135">
    <property type="term" value="P:carbohydrate derivative metabolic process"/>
    <property type="evidence" value="ECO:0007669"/>
    <property type="project" value="InterPro"/>
</dbReference>
<dbReference type="InterPro" id="IPR000281">
    <property type="entry name" value="HTH_RpiR"/>
</dbReference>
<evidence type="ECO:0000256" key="3">
    <source>
        <dbReference type="ARBA" id="ARBA00023163"/>
    </source>
</evidence>
<proteinExistence type="predicted"/>
<protein>
    <submittedName>
        <fullName evidence="6">RpiR family transcriptional regulator</fullName>
    </submittedName>
</protein>
<accession>A0A4R2P6K5</accession>
<dbReference type="Pfam" id="PF01418">
    <property type="entry name" value="HTH_6"/>
    <property type="match status" value="1"/>
</dbReference>
<gene>
    <name evidence="6" type="ORF">EV207_10975</name>
</gene>
<dbReference type="PROSITE" id="PS51071">
    <property type="entry name" value="HTH_RPIR"/>
    <property type="match status" value="1"/>
</dbReference>
<keyword evidence="7" id="KW-1185">Reference proteome</keyword>
<sequence>MYDFIDDHHEDIIYDSITELSEKSGIGNATIVRFCKKLGFKGYPEFKVALVRDLSARVPGNVFSGPIEQEDSIETIAKKFYKVNLEALEATMSNMDYDMIKKAALLFRKAGRVHFAGIGHSGMTALETKYKFMRIGFHSDVYTDDHTMLMMASIMDKSDLVFAISHSGETKEIAKMLKIAKTNGAHIIFITGNPSPVNKDDVDYAIHYSSTESLFQTGAVSTKVAQLFVIDLIYTEVARLSMDDAIGKKIKTAQIIKTNK</sequence>
<dbReference type="Proteomes" id="UP000295416">
    <property type="component" value="Unassembled WGS sequence"/>
</dbReference>
<evidence type="ECO:0000256" key="1">
    <source>
        <dbReference type="ARBA" id="ARBA00023015"/>
    </source>
</evidence>
<dbReference type="InterPro" id="IPR009057">
    <property type="entry name" value="Homeodomain-like_sf"/>
</dbReference>
<feature type="domain" description="SIS" evidence="5">
    <location>
        <begin position="103"/>
        <end position="243"/>
    </location>
</feature>
<evidence type="ECO:0000259" key="5">
    <source>
        <dbReference type="PROSITE" id="PS51464"/>
    </source>
</evidence>
<dbReference type="GO" id="GO:0003677">
    <property type="term" value="F:DNA binding"/>
    <property type="evidence" value="ECO:0007669"/>
    <property type="project" value="UniProtKB-KW"/>
</dbReference>
<dbReference type="InterPro" id="IPR001347">
    <property type="entry name" value="SIS_dom"/>
</dbReference>
<name>A0A4R2P6K5_9BACL</name>
<dbReference type="GO" id="GO:0003700">
    <property type="term" value="F:DNA-binding transcription factor activity"/>
    <property type="evidence" value="ECO:0007669"/>
    <property type="project" value="InterPro"/>
</dbReference>
<dbReference type="InterPro" id="IPR046348">
    <property type="entry name" value="SIS_dom_sf"/>
</dbReference>
<keyword evidence="3" id="KW-0804">Transcription</keyword>
<evidence type="ECO:0000313" key="7">
    <source>
        <dbReference type="Proteomes" id="UP000295416"/>
    </source>
</evidence>
<dbReference type="Gene3D" id="3.40.50.10490">
    <property type="entry name" value="Glucose-6-phosphate isomerase like protein, domain 1"/>
    <property type="match status" value="1"/>
</dbReference>
<dbReference type="GO" id="GO:0097367">
    <property type="term" value="F:carbohydrate derivative binding"/>
    <property type="evidence" value="ECO:0007669"/>
    <property type="project" value="InterPro"/>
</dbReference>
<keyword evidence="2" id="KW-0238">DNA-binding</keyword>
<dbReference type="PROSITE" id="PS51464">
    <property type="entry name" value="SIS"/>
    <property type="match status" value="1"/>
</dbReference>
<reference evidence="6 7" key="1">
    <citation type="submission" date="2019-03" db="EMBL/GenBank/DDBJ databases">
        <title>Genomic Encyclopedia of Type Strains, Phase IV (KMG-IV): sequencing the most valuable type-strain genomes for metagenomic binning, comparative biology and taxonomic classification.</title>
        <authorList>
            <person name="Goeker M."/>
        </authorList>
    </citation>
    <scope>NUCLEOTIDE SEQUENCE [LARGE SCALE GENOMIC DNA]</scope>
    <source>
        <strain evidence="6 7">DSM 19377</strain>
    </source>
</reference>
<dbReference type="CDD" id="cd05013">
    <property type="entry name" value="SIS_RpiR"/>
    <property type="match status" value="1"/>
</dbReference>
<dbReference type="PANTHER" id="PTHR30514:SF1">
    <property type="entry name" value="HTH-TYPE TRANSCRIPTIONAL REGULATOR HEXR-RELATED"/>
    <property type="match status" value="1"/>
</dbReference>
<organism evidence="6 7">
    <name type="scientific">Scopulibacillus darangshiensis</name>
    <dbReference type="NCBI Taxonomy" id="442528"/>
    <lineage>
        <taxon>Bacteria</taxon>
        <taxon>Bacillati</taxon>
        <taxon>Bacillota</taxon>
        <taxon>Bacilli</taxon>
        <taxon>Bacillales</taxon>
        <taxon>Sporolactobacillaceae</taxon>
        <taxon>Scopulibacillus</taxon>
    </lineage>
</organism>
<dbReference type="InterPro" id="IPR035472">
    <property type="entry name" value="RpiR-like_SIS"/>
</dbReference>
<dbReference type="Gene3D" id="1.10.10.10">
    <property type="entry name" value="Winged helix-like DNA-binding domain superfamily/Winged helix DNA-binding domain"/>
    <property type="match status" value="1"/>
</dbReference>
<dbReference type="AlphaFoldDB" id="A0A4R2P6K5"/>
<dbReference type="InterPro" id="IPR047640">
    <property type="entry name" value="RpiR-like"/>
</dbReference>
<evidence type="ECO:0000256" key="2">
    <source>
        <dbReference type="ARBA" id="ARBA00023125"/>
    </source>
</evidence>
<dbReference type="PANTHER" id="PTHR30514">
    <property type="entry name" value="GLUCOKINASE"/>
    <property type="match status" value="1"/>
</dbReference>
<evidence type="ECO:0000259" key="4">
    <source>
        <dbReference type="PROSITE" id="PS51071"/>
    </source>
</evidence>